<gene>
    <name evidence="1" type="ORF">PMAYCL1PPCAC_20523</name>
</gene>
<dbReference type="EMBL" id="BTRK01000004">
    <property type="protein sequence ID" value="GMR50328.1"/>
    <property type="molecule type" value="Genomic_DNA"/>
</dbReference>
<sequence>VKMAHELSPIEQLPEEILYEIIGNALESIFSLKLVSKYFNDRVDAYLKRSRALRLADRLDMEWTQDDVTRVTVGLQLEKVVLFKLRLNRHVISDDFPWSKIDSSNPDWRIIEPYQWKFHVSDDVHPLQYFTFDFVATEEFLNNLNKCLGGSSNASLKQEIGNVYLYTCDSKPTFRREQQLHFRKLLSGINVREFHYGGNISNEDVEFINEFIEDHNVYRLNLQQMETTVSDPVSALLGFSSRVRSLYLNENLISINEKWEYMFGLHSVEWADIILAMLGKEMKLDNLRINGFDVPRWLSPASQEKLKKFIPQLERPVSFEGYCGNVHRRFADYMDRGYSVRAIRGGMSIQYCARGPSQSRSAASHLVISSSNDV</sequence>
<keyword evidence="2" id="KW-1185">Reference proteome</keyword>
<dbReference type="Proteomes" id="UP001328107">
    <property type="component" value="Unassembled WGS sequence"/>
</dbReference>
<organism evidence="1 2">
    <name type="scientific">Pristionchus mayeri</name>
    <dbReference type="NCBI Taxonomy" id="1317129"/>
    <lineage>
        <taxon>Eukaryota</taxon>
        <taxon>Metazoa</taxon>
        <taxon>Ecdysozoa</taxon>
        <taxon>Nematoda</taxon>
        <taxon>Chromadorea</taxon>
        <taxon>Rhabditida</taxon>
        <taxon>Rhabditina</taxon>
        <taxon>Diplogasteromorpha</taxon>
        <taxon>Diplogasteroidea</taxon>
        <taxon>Neodiplogasteridae</taxon>
        <taxon>Pristionchus</taxon>
    </lineage>
</organism>
<evidence type="ECO:0000313" key="2">
    <source>
        <dbReference type="Proteomes" id="UP001328107"/>
    </source>
</evidence>
<evidence type="ECO:0008006" key="3">
    <source>
        <dbReference type="Google" id="ProtNLM"/>
    </source>
</evidence>
<dbReference type="AlphaFoldDB" id="A0AAN5CT57"/>
<feature type="non-terminal residue" evidence="1">
    <location>
        <position position="1"/>
    </location>
</feature>
<evidence type="ECO:0000313" key="1">
    <source>
        <dbReference type="EMBL" id="GMR50328.1"/>
    </source>
</evidence>
<name>A0AAN5CT57_9BILA</name>
<proteinExistence type="predicted"/>
<reference evidence="2" key="1">
    <citation type="submission" date="2022-10" db="EMBL/GenBank/DDBJ databases">
        <title>Genome assembly of Pristionchus species.</title>
        <authorList>
            <person name="Yoshida K."/>
            <person name="Sommer R.J."/>
        </authorList>
    </citation>
    <scope>NUCLEOTIDE SEQUENCE [LARGE SCALE GENOMIC DNA]</scope>
    <source>
        <strain evidence="2">RS5460</strain>
    </source>
</reference>
<comment type="caution">
    <text evidence="1">The sequence shown here is derived from an EMBL/GenBank/DDBJ whole genome shotgun (WGS) entry which is preliminary data.</text>
</comment>
<protein>
    <recommendedName>
        <fullName evidence="3">F-box domain-containing protein</fullName>
    </recommendedName>
</protein>
<accession>A0AAN5CT57</accession>